<keyword evidence="2" id="KW-0997">Cell inner membrane</keyword>
<evidence type="ECO:0000256" key="1">
    <source>
        <dbReference type="ARBA" id="ARBA00022475"/>
    </source>
</evidence>
<dbReference type="EMBL" id="FNCI01000014">
    <property type="protein sequence ID" value="SDG45280.1"/>
    <property type="molecule type" value="Genomic_DNA"/>
</dbReference>
<dbReference type="RefSeq" id="WP_092527953.1">
    <property type="nucleotide sequence ID" value="NZ_FNCI01000014.1"/>
</dbReference>
<keyword evidence="8" id="KW-1185">Reference proteome</keyword>
<dbReference type="GO" id="GO:0046872">
    <property type="term" value="F:metal ion binding"/>
    <property type="evidence" value="ECO:0007669"/>
    <property type="project" value="UniProtKB-KW"/>
</dbReference>
<dbReference type="SUPFAM" id="SSF56300">
    <property type="entry name" value="Metallo-dependent phosphatases"/>
    <property type="match status" value="1"/>
</dbReference>
<sequence length="272" mass="30587">MTDSPIALPDSRTLFISDLHMGTPDCQAALLDSLLRRVRPKRLYLVGDIIDLIAMRKRAVLPSAQQRLVARVLRLARGGCEVIYIPGNHDAALRKLCGLKLYNVRIERRMIHVTADNRRLLVSHGDEFDTHVRMAPWMMALGDGMHQFVLSLNRWCNHGRRLLGMPYWSLAAALKNQVGAARRYVEQFEQAALHQAAREGLDGYIGGHIHKAGFATRPGVLYCNDGDWVEHCTALMEDGEGRLSLIDWQGRVIDKEPAVEPRPMVEPSLARA</sequence>
<dbReference type="PANTHER" id="PTHR34990:SF2">
    <property type="entry name" value="BLL8164 PROTEIN"/>
    <property type="match status" value="1"/>
</dbReference>
<dbReference type="GO" id="GO:0009245">
    <property type="term" value="P:lipid A biosynthetic process"/>
    <property type="evidence" value="ECO:0007669"/>
    <property type="project" value="TreeGrafter"/>
</dbReference>
<organism evidence="7 8">
    <name type="scientific">Onishia taeanensis</name>
    <dbReference type="NCBI Taxonomy" id="284577"/>
    <lineage>
        <taxon>Bacteria</taxon>
        <taxon>Pseudomonadati</taxon>
        <taxon>Pseudomonadota</taxon>
        <taxon>Gammaproteobacteria</taxon>
        <taxon>Oceanospirillales</taxon>
        <taxon>Halomonadaceae</taxon>
        <taxon>Onishia</taxon>
    </lineage>
</organism>
<proteinExistence type="predicted"/>
<gene>
    <name evidence="7" type="ORF">SAMN05216571_11423</name>
</gene>
<evidence type="ECO:0000259" key="6">
    <source>
        <dbReference type="Pfam" id="PF00149"/>
    </source>
</evidence>
<evidence type="ECO:0000313" key="7">
    <source>
        <dbReference type="EMBL" id="SDG45280.1"/>
    </source>
</evidence>
<dbReference type="Proteomes" id="UP000198641">
    <property type="component" value="Unassembled WGS sequence"/>
</dbReference>
<name>A0A1G7UES8_9GAMM</name>
<dbReference type="GO" id="GO:0016020">
    <property type="term" value="C:membrane"/>
    <property type="evidence" value="ECO:0007669"/>
    <property type="project" value="GOC"/>
</dbReference>
<evidence type="ECO:0000256" key="4">
    <source>
        <dbReference type="ARBA" id="ARBA00023136"/>
    </source>
</evidence>
<reference evidence="7 8" key="1">
    <citation type="submission" date="2016-10" db="EMBL/GenBank/DDBJ databases">
        <authorList>
            <person name="de Groot N.N."/>
        </authorList>
    </citation>
    <scope>NUCLEOTIDE SEQUENCE [LARGE SCALE GENOMIC DNA]</scope>
    <source>
        <strain evidence="7 8">BH539</strain>
    </source>
</reference>
<dbReference type="OrthoDB" id="9802481at2"/>
<keyword evidence="1" id="KW-1003">Cell membrane</keyword>
<evidence type="ECO:0000313" key="8">
    <source>
        <dbReference type="Proteomes" id="UP000198641"/>
    </source>
</evidence>
<keyword evidence="4" id="KW-0472">Membrane</keyword>
<dbReference type="InterPro" id="IPR004843">
    <property type="entry name" value="Calcineurin-like_PHP"/>
</dbReference>
<dbReference type="AlphaFoldDB" id="A0A1G7UES8"/>
<protein>
    <submittedName>
        <fullName evidence="7">UDP-2,3-diacylglucosamine pyrophosphatase LpxH</fullName>
    </submittedName>
</protein>
<evidence type="ECO:0000256" key="3">
    <source>
        <dbReference type="ARBA" id="ARBA00022723"/>
    </source>
</evidence>
<keyword evidence="3" id="KW-0479">Metal-binding</keyword>
<evidence type="ECO:0000256" key="5">
    <source>
        <dbReference type="ARBA" id="ARBA00023211"/>
    </source>
</evidence>
<evidence type="ECO:0000256" key="2">
    <source>
        <dbReference type="ARBA" id="ARBA00022519"/>
    </source>
</evidence>
<dbReference type="InterPro" id="IPR029052">
    <property type="entry name" value="Metallo-depent_PP-like"/>
</dbReference>
<dbReference type="Pfam" id="PF00149">
    <property type="entry name" value="Metallophos"/>
    <property type="match status" value="1"/>
</dbReference>
<keyword evidence="5" id="KW-0464">Manganese</keyword>
<dbReference type="STRING" id="284577.SAMN05216571_11423"/>
<dbReference type="Gene3D" id="3.60.21.10">
    <property type="match status" value="1"/>
</dbReference>
<dbReference type="CDD" id="cd07398">
    <property type="entry name" value="MPP_YbbF-LpxH"/>
    <property type="match status" value="1"/>
</dbReference>
<accession>A0A1G7UES8</accession>
<dbReference type="InterPro" id="IPR043461">
    <property type="entry name" value="LpxH-like"/>
</dbReference>
<dbReference type="PANTHER" id="PTHR34990">
    <property type="entry name" value="UDP-2,3-DIACYLGLUCOSAMINE HYDROLASE-RELATED"/>
    <property type="match status" value="1"/>
</dbReference>
<dbReference type="GO" id="GO:0008758">
    <property type="term" value="F:UDP-2,3-diacylglucosamine hydrolase activity"/>
    <property type="evidence" value="ECO:0007669"/>
    <property type="project" value="TreeGrafter"/>
</dbReference>
<feature type="domain" description="Calcineurin-like phosphoesterase" evidence="6">
    <location>
        <begin position="12"/>
        <end position="211"/>
    </location>
</feature>